<accession>A0A427XJI8</accession>
<dbReference type="OrthoDB" id="5376138at2759"/>
<name>A0A427XJI8_9TREE</name>
<gene>
    <name evidence="6" type="ORF">EHS24_001847</name>
</gene>
<organism evidence="6 7">
    <name type="scientific">Apiotrichum porosum</name>
    <dbReference type="NCBI Taxonomy" id="105984"/>
    <lineage>
        <taxon>Eukaryota</taxon>
        <taxon>Fungi</taxon>
        <taxon>Dikarya</taxon>
        <taxon>Basidiomycota</taxon>
        <taxon>Agaricomycotina</taxon>
        <taxon>Tremellomycetes</taxon>
        <taxon>Trichosporonales</taxon>
        <taxon>Trichosporonaceae</taxon>
        <taxon>Apiotrichum</taxon>
    </lineage>
</organism>
<keyword evidence="7" id="KW-1185">Reference proteome</keyword>
<feature type="transmembrane region" description="Helical" evidence="5">
    <location>
        <begin position="53"/>
        <end position="76"/>
    </location>
</feature>
<feature type="transmembrane region" description="Helical" evidence="5">
    <location>
        <begin position="170"/>
        <end position="188"/>
    </location>
</feature>
<protein>
    <recommendedName>
        <fullName evidence="8">Major facilitator superfamily (MFS) profile domain-containing protein</fullName>
    </recommendedName>
</protein>
<dbReference type="InterPro" id="IPR036259">
    <property type="entry name" value="MFS_trans_sf"/>
</dbReference>
<evidence type="ECO:0000256" key="4">
    <source>
        <dbReference type="ARBA" id="ARBA00023136"/>
    </source>
</evidence>
<dbReference type="EMBL" id="RSCE01000011">
    <property type="protein sequence ID" value="RSH78924.1"/>
    <property type="molecule type" value="Genomic_DNA"/>
</dbReference>
<evidence type="ECO:0000313" key="7">
    <source>
        <dbReference type="Proteomes" id="UP000279236"/>
    </source>
</evidence>
<comment type="caution">
    <text evidence="6">The sequence shown here is derived from an EMBL/GenBank/DDBJ whole genome shotgun (WGS) entry which is preliminary data.</text>
</comment>
<dbReference type="Gene3D" id="1.20.1250.20">
    <property type="entry name" value="MFS general substrate transporter like domains"/>
    <property type="match status" value="1"/>
</dbReference>
<dbReference type="GO" id="GO:0022857">
    <property type="term" value="F:transmembrane transporter activity"/>
    <property type="evidence" value="ECO:0007669"/>
    <property type="project" value="InterPro"/>
</dbReference>
<dbReference type="Proteomes" id="UP000279236">
    <property type="component" value="Unassembled WGS sequence"/>
</dbReference>
<evidence type="ECO:0000256" key="3">
    <source>
        <dbReference type="ARBA" id="ARBA00022989"/>
    </source>
</evidence>
<proteinExistence type="predicted"/>
<feature type="transmembrane region" description="Helical" evidence="5">
    <location>
        <begin position="132"/>
        <end position="158"/>
    </location>
</feature>
<dbReference type="PANTHER" id="PTHR23502:SF134">
    <property type="entry name" value="MAJOR FACILITATOR SUPERFAMILY (MFS) PROFILE DOMAIN-CONTAINING PROTEIN-RELATED"/>
    <property type="match status" value="1"/>
</dbReference>
<keyword evidence="2 5" id="KW-0812">Transmembrane</keyword>
<dbReference type="InterPro" id="IPR011701">
    <property type="entry name" value="MFS"/>
</dbReference>
<evidence type="ECO:0000256" key="2">
    <source>
        <dbReference type="ARBA" id="ARBA00022692"/>
    </source>
</evidence>
<dbReference type="STRING" id="105984.A0A427XJI8"/>
<dbReference type="RefSeq" id="XP_028474071.1">
    <property type="nucleotide sequence ID" value="XM_028617608.1"/>
</dbReference>
<dbReference type="GO" id="GO:0005886">
    <property type="term" value="C:plasma membrane"/>
    <property type="evidence" value="ECO:0007669"/>
    <property type="project" value="TreeGrafter"/>
</dbReference>
<keyword evidence="4 5" id="KW-0472">Membrane</keyword>
<evidence type="ECO:0000256" key="5">
    <source>
        <dbReference type="SAM" id="Phobius"/>
    </source>
</evidence>
<dbReference type="SUPFAM" id="SSF103473">
    <property type="entry name" value="MFS general substrate transporter"/>
    <property type="match status" value="1"/>
</dbReference>
<dbReference type="Pfam" id="PF07690">
    <property type="entry name" value="MFS_1"/>
    <property type="match status" value="1"/>
</dbReference>
<reference evidence="6 7" key="1">
    <citation type="submission" date="2018-11" db="EMBL/GenBank/DDBJ databases">
        <title>Genome sequence of Apiotrichum porosum DSM 27194.</title>
        <authorList>
            <person name="Aliyu H."/>
            <person name="Gorte O."/>
            <person name="Ochsenreither K."/>
        </authorList>
    </citation>
    <scope>NUCLEOTIDE SEQUENCE [LARGE SCALE GENOMIC DNA]</scope>
    <source>
        <strain evidence="6 7">DSM 27194</strain>
    </source>
</reference>
<sequence>MVSSVGISMVGGTVADLFRANDRGNPMNIFALTNFLGQASGGLMMGWVGEKAGFRWCYAVQCIAAAVSVVLNVFVLRETRAEKLLSRRAQKLTKATGIKHVCKADLQEHKSFLAVLRVSALRPLQFLTGEPIVTVLSIWIGFAWAVIYLGGTATILVFRQYGFTDGQTGSVQACIGVGALIGSCTNYHQEYLYRRAAQRSPTGRAPPEARLYWAAIGGVLFPLGTMVFAWTGTPNIHWIVPAIMLCISYWGSYCMYNGVFNYFADAYETYSSSAQAAQGLARNIMAGIFPLFAHQMASGGY</sequence>
<feature type="transmembrane region" description="Helical" evidence="5">
    <location>
        <begin position="236"/>
        <end position="256"/>
    </location>
</feature>
<feature type="transmembrane region" description="Helical" evidence="5">
    <location>
        <begin position="29"/>
        <end position="47"/>
    </location>
</feature>
<keyword evidence="3 5" id="KW-1133">Transmembrane helix</keyword>
<dbReference type="PANTHER" id="PTHR23502">
    <property type="entry name" value="MAJOR FACILITATOR SUPERFAMILY"/>
    <property type="match status" value="1"/>
</dbReference>
<evidence type="ECO:0000313" key="6">
    <source>
        <dbReference type="EMBL" id="RSH78924.1"/>
    </source>
</evidence>
<feature type="transmembrane region" description="Helical" evidence="5">
    <location>
        <begin position="209"/>
        <end position="230"/>
    </location>
</feature>
<evidence type="ECO:0000256" key="1">
    <source>
        <dbReference type="ARBA" id="ARBA00004141"/>
    </source>
</evidence>
<evidence type="ECO:0008006" key="8">
    <source>
        <dbReference type="Google" id="ProtNLM"/>
    </source>
</evidence>
<dbReference type="GeneID" id="39586390"/>
<comment type="subcellular location">
    <subcellularLocation>
        <location evidence="1">Membrane</location>
        <topology evidence="1">Multi-pass membrane protein</topology>
    </subcellularLocation>
</comment>
<dbReference type="AlphaFoldDB" id="A0A427XJI8"/>